<evidence type="ECO:0000256" key="2">
    <source>
        <dbReference type="ARBA" id="ARBA00022540"/>
    </source>
</evidence>
<comment type="subunit">
    <text evidence="4">Component of the eukaryotic translation initiation factor 3 (eIF-3) complex.</text>
</comment>
<dbReference type="GO" id="GO:0005852">
    <property type="term" value="C:eukaryotic translation initiation factor 3 complex"/>
    <property type="evidence" value="ECO:0007669"/>
    <property type="project" value="UniProtKB-UniRule"/>
</dbReference>
<protein>
    <recommendedName>
        <fullName evidence="4">Eukaryotic translation initiation factor 3 subunit L</fullName>
        <shortName evidence="4">eIF3l</shortName>
    </recommendedName>
</protein>
<comment type="subcellular location">
    <subcellularLocation>
        <location evidence="4">Cytoplasm</location>
    </subcellularLocation>
</comment>
<keyword evidence="2 4" id="KW-0396">Initiation factor</keyword>
<proteinExistence type="inferred from homology"/>
<dbReference type="InterPro" id="IPR019382">
    <property type="entry name" value="eIF3l"/>
</dbReference>
<evidence type="ECO:0000256" key="3">
    <source>
        <dbReference type="ARBA" id="ARBA00022917"/>
    </source>
</evidence>
<dbReference type="EMBL" id="HBIS01004726">
    <property type="protein sequence ID" value="CAE0610469.1"/>
    <property type="molecule type" value="Transcribed_RNA"/>
</dbReference>
<dbReference type="GO" id="GO:0003743">
    <property type="term" value="F:translation initiation factor activity"/>
    <property type="evidence" value="ECO:0007669"/>
    <property type="project" value="UniProtKB-UniRule"/>
</dbReference>
<dbReference type="Pfam" id="PF10255">
    <property type="entry name" value="Paf67"/>
    <property type="match status" value="1"/>
</dbReference>
<dbReference type="HAMAP" id="MF_03011">
    <property type="entry name" value="eIF3l"/>
    <property type="match status" value="1"/>
</dbReference>
<dbReference type="GO" id="GO:0016282">
    <property type="term" value="C:eukaryotic 43S preinitiation complex"/>
    <property type="evidence" value="ECO:0007669"/>
    <property type="project" value="UniProtKB-UniRule"/>
</dbReference>
<dbReference type="PANTHER" id="PTHR13242:SF0">
    <property type="entry name" value="EUKARYOTIC TRANSLATION INITIATION FACTOR 3 SUBUNIT L"/>
    <property type="match status" value="1"/>
</dbReference>
<name>A0A7S3UEL7_9CHLO</name>
<comment type="function">
    <text evidence="4">Component of the eukaryotic translation initiation factor 3 (eIF-3) complex, which is involved in protein synthesis of a specialized repertoire of mRNAs and, together with other initiation factors, stimulates binding of mRNA and methionyl-tRNAi to the 40S ribosome. The eIF-3 complex specifically targets and initiates translation of a subset of mRNAs involved in cell proliferation.</text>
</comment>
<evidence type="ECO:0000256" key="4">
    <source>
        <dbReference type="HAMAP-Rule" id="MF_03011"/>
    </source>
</evidence>
<sequence length="513" mass="59023">MRQVRSRHEDVVPDIVQQFVVYFYRHIRERNVDEILKMYETSFNKISERFFQGSPWPQADLIAPYVKNDHVFCMLYKELYFRHLYAKQTPTLQERIDSWENYCSLFGVILHGNVNMILPNQWLWDMMDEFVYQFQSFCQYRGKLAMKSEEEITKLKGCGQVWNAISVFNFLQALVDKSGINNILADDVPSDPESFAATQGYGKGSNVLKNLGYYSLLGLLRMHCLTGNYWGALKSIESINIIQPGHLKRVIGASVSLYYYAGFAYMMLRRPTDAMRCFSTVLTQLIRLRKHLPRMACYAQVSKKQEQLYALLAICYSYCSRSRLLDDGVLNTMKDTLGEKIQSMAKGDEAAFDELFTLACPKFVTPSEPSYTEAMANYSQDAFRLQLGIFLTEMTQQHRLSNLSSFLKLYSTISIPKLASIMEIDEKELKVQLLDLKERSETLQWSGSGGPLDGEPISLLDLDFCLDGDLIKIVDHKVERRYGDFFTSHIAKMEEILGDLKVQQHQNTASSTS</sequence>
<keyword evidence="1 4" id="KW-0963">Cytoplasm</keyword>
<keyword evidence="3 4" id="KW-0648">Protein biosynthesis</keyword>
<evidence type="ECO:0000256" key="1">
    <source>
        <dbReference type="ARBA" id="ARBA00022490"/>
    </source>
</evidence>
<accession>A0A7S3UEL7</accession>
<evidence type="ECO:0000313" key="5">
    <source>
        <dbReference type="EMBL" id="CAE0610469.1"/>
    </source>
</evidence>
<gene>
    <name evidence="5" type="ORF">PSAL00342_LOCUS4304</name>
</gene>
<reference evidence="5" key="1">
    <citation type="submission" date="2021-01" db="EMBL/GenBank/DDBJ databases">
        <authorList>
            <person name="Corre E."/>
            <person name="Pelletier E."/>
            <person name="Niang G."/>
            <person name="Scheremetjew M."/>
            <person name="Finn R."/>
            <person name="Kale V."/>
            <person name="Holt S."/>
            <person name="Cochrane G."/>
            <person name="Meng A."/>
            <person name="Brown T."/>
            <person name="Cohen L."/>
        </authorList>
    </citation>
    <scope>NUCLEOTIDE SEQUENCE</scope>
    <source>
        <strain evidence="5">CCMP1897</strain>
    </source>
</reference>
<organism evidence="5">
    <name type="scientific">Picocystis salinarum</name>
    <dbReference type="NCBI Taxonomy" id="88271"/>
    <lineage>
        <taxon>Eukaryota</taxon>
        <taxon>Viridiplantae</taxon>
        <taxon>Chlorophyta</taxon>
        <taxon>Picocystophyceae</taxon>
        <taxon>Picocystales</taxon>
        <taxon>Picocystaceae</taxon>
        <taxon>Picocystis</taxon>
    </lineage>
</organism>
<dbReference type="PANTHER" id="PTHR13242">
    <property type="entry name" value="EUKARYOTIC TRANSLATION INITIATION FACTOR 3"/>
    <property type="match status" value="1"/>
</dbReference>
<dbReference type="AlphaFoldDB" id="A0A7S3UEL7"/>
<dbReference type="GO" id="GO:0001732">
    <property type="term" value="P:formation of cytoplasmic translation initiation complex"/>
    <property type="evidence" value="ECO:0007669"/>
    <property type="project" value="UniProtKB-UniRule"/>
</dbReference>
<dbReference type="GO" id="GO:0033290">
    <property type="term" value="C:eukaryotic 48S preinitiation complex"/>
    <property type="evidence" value="ECO:0007669"/>
    <property type="project" value="UniProtKB-UniRule"/>
</dbReference>
<comment type="similarity">
    <text evidence="4">Belongs to the eIF-3 subunit L family.</text>
</comment>